<dbReference type="Gene3D" id="2.60.40.10">
    <property type="entry name" value="Immunoglobulins"/>
    <property type="match status" value="2"/>
</dbReference>
<dbReference type="InterPro" id="IPR013783">
    <property type="entry name" value="Ig-like_fold"/>
</dbReference>
<reference evidence="7" key="2">
    <citation type="journal article" date="2007" name="PLoS Biol.">
        <title>Survey sequencing and comparative analysis of the elephant shark (Callorhinchus milii) genome.</title>
        <authorList>
            <person name="Venkatesh B."/>
            <person name="Kirkness E.F."/>
            <person name="Loh Y.H."/>
            <person name="Halpern A.L."/>
            <person name="Lee A.P."/>
            <person name="Johnson J."/>
            <person name="Dandona N."/>
            <person name="Viswanathan L.D."/>
            <person name="Tay A."/>
            <person name="Venter J.C."/>
            <person name="Strausberg R.L."/>
            <person name="Brenner S."/>
        </authorList>
    </citation>
    <scope>NUCLEOTIDE SEQUENCE [LARGE SCALE GENOMIC DNA]</scope>
</reference>
<name>A0A4W3IF76_CALMI</name>
<proteinExistence type="predicted"/>
<dbReference type="Pfam" id="PF07679">
    <property type="entry name" value="I-set"/>
    <property type="match status" value="2"/>
</dbReference>
<organism evidence="6 7">
    <name type="scientific">Callorhinchus milii</name>
    <name type="common">Ghost shark</name>
    <dbReference type="NCBI Taxonomy" id="7868"/>
    <lineage>
        <taxon>Eukaryota</taxon>
        <taxon>Metazoa</taxon>
        <taxon>Chordata</taxon>
        <taxon>Craniata</taxon>
        <taxon>Vertebrata</taxon>
        <taxon>Chondrichthyes</taxon>
        <taxon>Holocephali</taxon>
        <taxon>Chimaeriformes</taxon>
        <taxon>Callorhinchidae</taxon>
        <taxon>Callorhinchus</taxon>
    </lineage>
</organism>
<keyword evidence="3" id="KW-0597">Phosphoprotein</keyword>
<dbReference type="SUPFAM" id="SSF48726">
    <property type="entry name" value="Immunoglobulin"/>
    <property type="match status" value="2"/>
</dbReference>
<keyword evidence="7" id="KW-1185">Reference proteome</keyword>
<dbReference type="AlphaFoldDB" id="A0A4W3IF76"/>
<evidence type="ECO:0000256" key="3">
    <source>
        <dbReference type="ARBA" id="ARBA00022553"/>
    </source>
</evidence>
<dbReference type="InterPro" id="IPR052385">
    <property type="entry name" value="Obscurin/Obscurin-like_Reg"/>
</dbReference>
<dbReference type="FunFam" id="2.60.40.10:FF:000228">
    <property type="entry name" value="obscurin isoform X4"/>
    <property type="match status" value="1"/>
</dbReference>
<dbReference type="Proteomes" id="UP000314986">
    <property type="component" value="Unassembled WGS sequence"/>
</dbReference>
<dbReference type="Ensembl" id="ENSCMIT00000019895.1">
    <property type="protein sequence ID" value="ENSCMIP00000019529.1"/>
    <property type="gene ID" value="ENSCMIG00000009096.1"/>
</dbReference>
<dbReference type="STRING" id="7868.ENSCMIP00000019529"/>
<feature type="domain" description="Ig-like" evidence="5">
    <location>
        <begin position="5"/>
        <end position="89"/>
    </location>
</feature>
<accession>A0A4W3IF76</accession>
<evidence type="ECO:0000256" key="2">
    <source>
        <dbReference type="ARBA" id="ARBA00022490"/>
    </source>
</evidence>
<evidence type="ECO:0000313" key="7">
    <source>
        <dbReference type="Proteomes" id="UP000314986"/>
    </source>
</evidence>
<reference evidence="6" key="5">
    <citation type="submission" date="2025-09" db="UniProtKB">
        <authorList>
            <consortium name="Ensembl"/>
        </authorList>
    </citation>
    <scope>IDENTIFICATION</scope>
</reference>
<dbReference type="InterPro" id="IPR013098">
    <property type="entry name" value="Ig_I-set"/>
</dbReference>
<comment type="subcellular location">
    <subcellularLocation>
        <location evidence="1">Cytoplasm</location>
    </subcellularLocation>
</comment>
<dbReference type="GeneTree" id="ENSGT00940000168428"/>
<dbReference type="InterPro" id="IPR036179">
    <property type="entry name" value="Ig-like_dom_sf"/>
</dbReference>
<dbReference type="PANTHER" id="PTHR35971">
    <property type="entry name" value="SI:DKEY-31G6.6"/>
    <property type="match status" value="1"/>
</dbReference>
<dbReference type="SMART" id="SM00408">
    <property type="entry name" value="IGc2"/>
    <property type="match status" value="2"/>
</dbReference>
<dbReference type="PROSITE" id="PS50835">
    <property type="entry name" value="IG_LIKE"/>
    <property type="match status" value="2"/>
</dbReference>
<keyword evidence="4" id="KW-1015">Disulfide bond</keyword>
<reference evidence="6" key="4">
    <citation type="submission" date="2025-08" db="UniProtKB">
        <authorList>
            <consortium name="Ensembl"/>
        </authorList>
    </citation>
    <scope>IDENTIFICATION</scope>
</reference>
<dbReference type="CDD" id="cd00096">
    <property type="entry name" value="Ig"/>
    <property type="match status" value="1"/>
</dbReference>
<protein>
    <recommendedName>
        <fullName evidence="5">Ig-like domain-containing protein</fullName>
    </recommendedName>
</protein>
<reference evidence="7" key="3">
    <citation type="journal article" date="2014" name="Nature">
        <title>Elephant shark genome provides unique insights into gnathostome evolution.</title>
        <authorList>
            <consortium name="International Elephant Shark Genome Sequencing Consortium"/>
            <person name="Venkatesh B."/>
            <person name="Lee A.P."/>
            <person name="Ravi V."/>
            <person name="Maurya A.K."/>
            <person name="Lian M.M."/>
            <person name="Swann J.B."/>
            <person name="Ohta Y."/>
            <person name="Flajnik M.F."/>
            <person name="Sutoh Y."/>
            <person name="Kasahara M."/>
            <person name="Hoon S."/>
            <person name="Gangu V."/>
            <person name="Roy S.W."/>
            <person name="Irimia M."/>
            <person name="Korzh V."/>
            <person name="Kondrychyn I."/>
            <person name="Lim Z.W."/>
            <person name="Tay B.H."/>
            <person name="Tohari S."/>
            <person name="Kong K.W."/>
            <person name="Ho S."/>
            <person name="Lorente-Galdos B."/>
            <person name="Quilez J."/>
            <person name="Marques-Bonet T."/>
            <person name="Raney B.J."/>
            <person name="Ingham P.W."/>
            <person name="Tay A."/>
            <person name="Hillier L.W."/>
            <person name="Minx P."/>
            <person name="Boehm T."/>
            <person name="Wilson R.K."/>
            <person name="Brenner S."/>
            <person name="Warren W.C."/>
        </authorList>
    </citation>
    <scope>NUCLEOTIDE SEQUENCE [LARGE SCALE GENOMIC DNA]</scope>
</reference>
<sequence>LSEKPAEITKQLENVVAVEGEDIVLSCEASKPVSAVKWFKDGKAIRKSQKYEISQSGNENTLIIHQTTTKDAGEYTCGAEASKTTAKVSITGAPVYFKEELQNTEGEENGTANLRCELSKPSGAVTWSKGSLAIVSNKKYKVKQEGPLHTLLIHNLEPTDSGNYTCSSEGQQTTASLTVKGEEAVSWRQANTDRLVVRIWYTRPERRVEADPIVAFRRGLDKYFKKKKNCKVVGKDELVALLKSWQRHNGSNGLLLCC</sequence>
<dbReference type="GO" id="GO:0005737">
    <property type="term" value="C:cytoplasm"/>
    <property type="evidence" value="ECO:0007669"/>
    <property type="project" value="UniProtKB-SubCell"/>
</dbReference>
<dbReference type="InParanoid" id="A0A4W3IF76"/>
<evidence type="ECO:0000256" key="4">
    <source>
        <dbReference type="ARBA" id="ARBA00023157"/>
    </source>
</evidence>
<dbReference type="InterPro" id="IPR007110">
    <property type="entry name" value="Ig-like_dom"/>
</dbReference>
<evidence type="ECO:0000259" key="5">
    <source>
        <dbReference type="PROSITE" id="PS50835"/>
    </source>
</evidence>
<dbReference type="PANTHER" id="PTHR35971:SF5">
    <property type="entry name" value="OBSCURIN LIKE CYTOSKELETAL ADAPTOR 1"/>
    <property type="match status" value="1"/>
</dbReference>
<keyword evidence="2" id="KW-0963">Cytoplasm</keyword>
<evidence type="ECO:0000313" key="6">
    <source>
        <dbReference type="Ensembl" id="ENSCMIP00000019529.1"/>
    </source>
</evidence>
<dbReference type="OMA" id="YCCETAD"/>
<dbReference type="InterPro" id="IPR003598">
    <property type="entry name" value="Ig_sub2"/>
</dbReference>
<dbReference type="InterPro" id="IPR003599">
    <property type="entry name" value="Ig_sub"/>
</dbReference>
<feature type="domain" description="Ig-like" evidence="5">
    <location>
        <begin position="94"/>
        <end position="178"/>
    </location>
</feature>
<reference evidence="7" key="1">
    <citation type="journal article" date="2006" name="Science">
        <title>Ancient noncoding elements conserved in the human genome.</title>
        <authorList>
            <person name="Venkatesh B."/>
            <person name="Kirkness E.F."/>
            <person name="Loh Y.H."/>
            <person name="Halpern A.L."/>
            <person name="Lee A.P."/>
            <person name="Johnson J."/>
            <person name="Dandona N."/>
            <person name="Viswanathan L.D."/>
            <person name="Tay A."/>
            <person name="Venter J.C."/>
            <person name="Strausberg R.L."/>
            <person name="Brenner S."/>
        </authorList>
    </citation>
    <scope>NUCLEOTIDE SEQUENCE [LARGE SCALE GENOMIC DNA]</scope>
</reference>
<evidence type="ECO:0000256" key="1">
    <source>
        <dbReference type="ARBA" id="ARBA00004496"/>
    </source>
</evidence>
<dbReference type="FunFam" id="2.60.40.10:FF:000214">
    <property type="entry name" value="titin isoform X1"/>
    <property type="match status" value="1"/>
</dbReference>
<dbReference type="SMART" id="SM00409">
    <property type="entry name" value="IG"/>
    <property type="match status" value="2"/>
</dbReference>